<dbReference type="AlphaFoldDB" id="A0A3R7M4Z6"/>
<evidence type="ECO:0000313" key="3">
    <source>
        <dbReference type="Proteomes" id="UP000283634"/>
    </source>
</evidence>
<dbReference type="EMBL" id="MKGL01000721">
    <property type="protein sequence ID" value="RNE96243.1"/>
    <property type="molecule type" value="Genomic_DNA"/>
</dbReference>
<name>A0A3R7M4Z6_TRYRA</name>
<dbReference type="GeneID" id="40333839"/>
<keyword evidence="1" id="KW-0812">Transmembrane</keyword>
<keyword evidence="1" id="KW-0472">Membrane</keyword>
<reference evidence="2 3" key="1">
    <citation type="journal article" date="2018" name="BMC Genomics">
        <title>Genomic comparison of Trypanosoma conorhini and Trypanosoma rangeli to Trypanosoma cruzi strains of high and low virulence.</title>
        <authorList>
            <person name="Bradwell K.R."/>
            <person name="Koparde V.N."/>
            <person name="Matveyev A.V."/>
            <person name="Serrano M.G."/>
            <person name="Alves J.M."/>
            <person name="Parikh H."/>
            <person name="Huang B."/>
            <person name="Lee V."/>
            <person name="Espinosa-Alvarez O."/>
            <person name="Ortiz P.A."/>
            <person name="Costa-Martins A.G."/>
            <person name="Teixeira M.M."/>
            <person name="Buck G.A."/>
        </authorList>
    </citation>
    <scope>NUCLEOTIDE SEQUENCE [LARGE SCALE GENOMIC DNA]</scope>
    <source>
        <strain evidence="2 3">AM80</strain>
    </source>
</reference>
<keyword evidence="3" id="KW-1185">Reference proteome</keyword>
<dbReference type="RefSeq" id="XP_029233593.1">
    <property type="nucleotide sequence ID" value="XM_029386562.1"/>
</dbReference>
<feature type="transmembrane region" description="Helical" evidence="1">
    <location>
        <begin position="40"/>
        <end position="58"/>
    </location>
</feature>
<dbReference type="Proteomes" id="UP000283634">
    <property type="component" value="Unassembled WGS sequence"/>
</dbReference>
<keyword evidence="1" id="KW-1133">Transmembrane helix</keyword>
<accession>A0A3R7M4Z6</accession>
<feature type="non-terminal residue" evidence="2">
    <location>
        <position position="1"/>
    </location>
</feature>
<comment type="caution">
    <text evidence="2">The sequence shown here is derived from an EMBL/GenBank/DDBJ whole genome shotgun (WGS) entry which is preliminary data.</text>
</comment>
<evidence type="ECO:0000313" key="2">
    <source>
        <dbReference type="EMBL" id="RNE96243.1"/>
    </source>
</evidence>
<sequence>LTEGAVAFRGTPGRALAEGSRVGGGCARTGPDAAARRRRFFFLSLLGHSLLVVVPLFPSPSSSATRVLFALLGQLCSNSIAPAVPRVDEEPKGKVSSDGVSHQ</sequence>
<gene>
    <name evidence="2" type="ORF">TraAM80_09906</name>
</gene>
<organism evidence="2 3">
    <name type="scientific">Trypanosoma rangeli</name>
    <dbReference type="NCBI Taxonomy" id="5698"/>
    <lineage>
        <taxon>Eukaryota</taxon>
        <taxon>Discoba</taxon>
        <taxon>Euglenozoa</taxon>
        <taxon>Kinetoplastea</taxon>
        <taxon>Metakinetoplastina</taxon>
        <taxon>Trypanosomatida</taxon>
        <taxon>Trypanosomatidae</taxon>
        <taxon>Trypanosoma</taxon>
        <taxon>Herpetosoma</taxon>
    </lineage>
</organism>
<evidence type="ECO:0000256" key="1">
    <source>
        <dbReference type="SAM" id="Phobius"/>
    </source>
</evidence>
<protein>
    <submittedName>
        <fullName evidence="2">Uncharacterized protein</fullName>
    </submittedName>
</protein>
<proteinExistence type="predicted"/>